<comment type="subunit">
    <text evidence="6">Component of the ClpX-ClpP complex. Forms a hexameric ring that, in the presence of ATP, binds to fourteen ClpP subunits assembled into a disk-like structure with a central cavity, resembling the structure of eukaryotic proteasomes.</text>
</comment>
<dbReference type="Gene3D" id="6.20.220.10">
    <property type="entry name" value="ClpX chaperone, C4-type zinc finger domain"/>
    <property type="match status" value="1"/>
</dbReference>
<dbReference type="Gene3D" id="3.40.50.300">
    <property type="entry name" value="P-loop containing nucleotide triphosphate hydrolases"/>
    <property type="match status" value="1"/>
</dbReference>
<proteinExistence type="inferred from homology"/>
<dbReference type="GO" id="GO:0008233">
    <property type="term" value="F:peptidase activity"/>
    <property type="evidence" value="ECO:0007669"/>
    <property type="project" value="UniProtKB-KW"/>
</dbReference>
<dbReference type="AlphaFoldDB" id="A0A5C6AI30"/>
<feature type="binding site" evidence="6">
    <location>
        <begin position="129"/>
        <end position="136"/>
    </location>
    <ligand>
        <name>ATP</name>
        <dbReference type="ChEBI" id="CHEBI:30616"/>
    </ligand>
</feature>
<evidence type="ECO:0000256" key="1">
    <source>
        <dbReference type="ARBA" id="ARBA00022723"/>
    </source>
</evidence>
<keyword evidence="5 6" id="KW-0143">Chaperone</keyword>
<dbReference type="NCBIfam" id="NF003745">
    <property type="entry name" value="PRK05342.1"/>
    <property type="match status" value="1"/>
</dbReference>
<gene>
    <name evidence="6 9" type="primary">clpX</name>
    <name evidence="9" type="ORF">Pla108_05970</name>
</gene>
<dbReference type="InterPro" id="IPR038366">
    <property type="entry name" value="Znf_CppX_C4_sf"/>
</dbReference>
<keyword evidence="1 6" id="KW-0479">Metal-binding</keyword>
<name>A0A5C6AI30_9BACT</name>
<keyword evidence="9" id="KW-0645">Protease</keyword>
<dbReference type="SMART" id="SM00994">
    <property type="entry name" value="zf-C4_ClpX"/>
    <property type="match status" value="1"/>
</dbReference>
<dbReference type="CDD" id="cd19497">
    <property type="entry name" value="RecA-like_ClpX"/>
    <property type="match status" value="1"/>
</dbReference>
<dbReference type="GO" id="GO:0008270">
    <property type="term" value="F:zinc ion binding"/>
    <property type="evidence" value="ECO:0007669"/>
    <property type="project" value="UniProtKB-UniRule"/>
</dbReference>
<evidence type="ECO:0000256" key="3">
    <source>
        <dbReference type="ARBA" id="ARBA00022833"/>
    </source>
</evidence>
<dbReference type="InterPro" id="IPR003593">
    <property type="entry name" value="AAA+_ATPase"/>
</dbReference>
<dbReference type="GO" id="GO:0051603">
    <property type="term" value="P:proteolysis involved in protein catabolic process"/>
    <property type="evidence" value="ECO:0007669"/>
    <property type="project" value="TreeGrafter"/>
</dbReference>
<dbReference type="GO" id="GO:0009376">
    <property type="term" value="C:HslUV protease complex"/>
    <property type="evidence" value="ECO:0007669"/>
    <property type="project" value="TreeGrafter"/>
</dbReference>
<comment type="function">
    <text evidence="6">ATP-dependent specificity component of the Clp protease. It directs the protease to specific substrates. Can perform chaperone functions in the absence of ClpP.</text>
</comment>
<dbReference type="Pfam" id="PF10431">
    <property type="entry name" value="ClpB_D2-small"/>
    <property type="match status" value="1"/>
</dbReference>
<keyword evidence="2 6" id="KW-0547">Nucleotide-binding</keyword>
<keyword evidence="3 6" id="KW-0862">Zinc</keyword>
<dbReference type="Pfam" id="PF06689">
    <property type="entry name" value="zf-C4_ClpX"/>
    <property type="match status" value="1"/>
</dbReference>
<comment type="caution">
    <text evidence="9">The sequence shown here is derived from an EMBL/GenBank/DDBJ whole genome shotgun (WGS) entry which is preliminary data.</text>
</comment>
<dbReference type="InterPro" id="IPR003959">
    <property type="entry name" value="ATPase_AAA_core"/>
</dbReference>
<protein>
    <recommendedName>
        <fullName evidence="6">ATP-dependent Clp protease ATP-binding subunit ClpX</fullName>
    </recommendedName>
</protein>
<sequence length="426" mass="46766">MPSGKEITGTRRTGATKKNAFCSFCRKSYRDVGPLVEGPGDVYVCGECIELCQSILDQERKRRGSSQQLFAKVPSPREIVAQLDSYVIGQESAKRVLAVAVHSHYKRLMAAEDESDVDIDKSNILLVGPTGCGKTLLAKTLARSLNVPFAIGDATTLTEAGYVGEDVENLLLKLLHAADFDVESAQRGILYIDEIDKIGKTSQNVSITRDVSGEGVQQALLKMLEGTMANVPPQGGRKHPEQQYIQIDTTNILFICGGTFAGVEDVVRKRLGKRSIGFSQDGERNEEVSFSEAIGQVTADDLVEYGMIPELVGRLPVVSSLRPLDESALVRVLTEPNNALTRQYQRLFSMEEADLQFTPGALDAIARRAHERETGARGLRSIIESVMLDIMFELPDQPRGQRYTVSEAVVDGREKLFTETPEKKSA</sequence>
<dbReference type="InterPro" id="IPR050052">
    <property type="entry name" value="ATP-dep_Clp_protease_ClpX"/>
</dbReference>
<dbReference type="EMBL" id="SJPR01000001">
    <property type="protein sequence ID" value="TWT99654.1"/>
    <property type="molecule type" value="Genomic_DNA"/>
</dbReference>
<dbReference type="SUPFAM" id="SSF52540">
    <property type="entry name" value="P-loop containing nucleoside triphosphate hydrolases"/>
    <property type="match status" value="1"/>
</dbReference>
<evidence type="ECO:0000259" key="8">
    <source>
        <dbReference type="PROSITE" id="PS51902"/>
    </source>
</evidence>
<dbReference type="SMART" id="SM00382">
    <property type="entry name" value="AAA"/>
    <property type="match status" value="1"/>
</dbReference>
<dbReference type="InterPro" id="IPR027417">
    <property type="entry name" value="P-loop_NTPase"/>
</dbReference>
<dbReference type="PANTHER" id="PTHR48102">
    <property type="entry name" value="ATP-DEPENDENT CLP PROTEASE ATP-BINDING SUBUNIT CLPX-LIKE, MITOCHONDRIAL-RELATED"/>
    <property type="match status" value="1"/>
</dbReference>
<dbReference type="InterPro" id="IPR019489">
    <property type="entry name" value="Clp_ATPase_C"/>
</dbReference>
<dbReference type="InterPro" id="IPR010603">
    <property type="entry name" value="Znf_CppX_C4"/>
</dbReference>
<dbReference type="SMART" id="SM01086">
    <property type="entry name" value="ClpB_D2-small"/>
    <property type="match status" value="1"/>
</dbReference>
<dbReference type="InterPro" id="IPR059188">
    <property type="entry name" value="Znf_CLPX-like"/>
</dbReference>
<dbReference type="InterPro" id="IPR046425">
    <property type="entry name" value="ClpX_bact"/>
</dbReference>
<dbReference type="PROSITE" id="PS51902">
    <property type="entry name" value="CLPX_ZB"/>
    <property type="match status" value="1"/>
</dbReference>
<organism evidence="9 10">
    <name type="scientific">Botrimarina colliarenosi</name>
    <dbReference type="NCBI Taxonomy" id="2528001"/>
    <lineage>
        <taxon>Bacteria</taxon>
        <taxon>Pseudomonadati</taxon>
        <taxon>Planctomycetota</taxon>
        <taxon>Planctomycetia</taxon>
        <taxon>Pirellulales</taxon>
        <taxon>Lacipirellulaceae</taxon>
        <taxon>Botrimarina</taxon>
    </lineage>
</organism>
<evidence type="ECO:0000313" key="9">
    <source>
        <dbReference type="EMBL" id="TWT99654.1"/>
    </source>
</evidence>
<feature type="binding site" evidence="6 7">
    <location>
        <position position="45"/>
    </location>
    <ligand>
        <name>Zn(2+)</name>
        <dbReference type="ChEBI" id="CHEBI:29105"/>
    </ligand>
</feature>
<evidence type="ECO:0000256" key="2">
    <source>
        <dbReference type="ARBA" id="ARBA00022741"/>
    </source>
</evidence>
<dbReference type="Gene3D" id="1.10.8.60">
    <property type="match status" value="1"/>
</dbReference>
<dbReference type="FunFam" id="3.40.50.300:FF:000005">
    <property type="entry name" value="ATP-dependent Clp protease ATP-binding subunit ClpX"/>
    <property type="match status" value="1"/>
</dbReference>
<dbReference type="Pfam" id="PF07724">
    <property type="entry name" value="AAA_2"/>
    <property type="match status" value="1"/>
</dbReference>
<dbReference type="SUPFAM" id="SSF57716">
    <property type="entry name" value="Glucocorticoid receptor-like (DNA-binding domain)"/>
    <property type="match status" value="1"/>
</dbReference>
<dbReference type="NCBIfam" id="TIGR00382">
    <property type="entry name" value="clpX"/>
    <property type="match status" value="1"/>
</dbReference>
<keyword evidence="9" id="KW-0378">Hydrolase</keyword>
<dbReference type="GO" id="GO:0005524">
    <property type="term" value="F:ATP binding"/>
    <property type="evidence" value="ECO:0007669"/>
    <property type="project" value="UniProtKB-UniRule"/>
</dbReference>
<dbReference type="FunFam" id="1.10.8.60:FF:000002">
    <property type="entry name" value="ATP-dependent Clp protease ATP-binding subunit ClpX"/>
    <property type="match status" value="1"/>
</dbReference>
<evidence type="ECO:0000313" key="10">
    <source>
        <dbReference type="Proteomes" id="UP000317421"/>
    </source>
</evidence>
<dbReference type="GO" id="GO:0046983">
    <property type="term" value="F:protein dimerization activity"/>
    <property type="evidence" value="ECO:0007669"/>
    <property type="project" value="UniProtKB-UniRule"/>
</dbReference>
<feature type="binding site" evidence="6 7">
    <location>
        <position position="22"/>
    </location>
    <ligand>
        <name>Zn(2+)</name>
        <dbReference type="ChEBI" id="CHEBI:29105"/>
    </ligand>
</feature>
<feature type="binding site" evidence="6 7">
    <location>
        <position position="48"/>
    </location>
    <ligand>
        <name>Zn(2+)</name>
        <dbReference type="ChEBI" id="CHEBI:29105"/>
    </ligand>
</feature>
<evidence type="ECO:0000256" key="4">
    <source>
        <dbReference type="ARBA" id="ARBA00022840"/>
    </source>
</evidence>
<keyword evidence="4 6" id="KW-0067">ATP-binding</keyword>
<dbReference type="GO" id="GO:0016887">
    <property type="term" value="F:ATP hydrolysis activity"/>
    <property type="evidence" value="ECO:0007669"/>
    <property type="project" value="InterPro"/>
</dbReference>
<dbReference type="GO" id="GO:0140662">
    <property type="term" value="F:ATP-dependent protein folding chaperone"/>
    <property type="evidence" value="ECO:0007669"/>
    <property type="project" value="InterPro"/>
</dbReference>
<accession>A0A5C6AI30</accession>
<dbReference type="GO" id="GO:0051082">
    <property type="term" value="F:unfolded protein binding"/>
    <property type="evidence" value="ECO:0007669"/>
    <property type="project" value="UniProtKB-UniRule"/>
</dbReference>
<dbReference type="OrthoDB" id="9804062at2"/>
<evidence type="ECO:0000256" key="6">
    <source>
        <dbReference type="HAMAP-Rule" id="MF_00175"/>
    </source>
</evidence>
<evidence type="ECO:0000256" key="7">
    <source>
        <dbReference type="PROSITE-ProRule" id="PRU01250"/>
    </source>
</evidence>
<keyword evidence="10" id="KW-1185">Reference proteome</keyword>
<feature type="domain" description="ClpX-type ZB" evidence="8">
    <location>
        <begin position="10"/>
        <end position="64"/>
    </location>
</feature>
<dbReference type="PANTHER" id="PTHR48102:SF7">
    <property type="entry name" value="ATP-DEPENDENT CLP PROTEASE ATP-BINDING SUBUNIT CLPX-LIKE, MITOCHONDRIAL"/>
    <property type="match status" value="1"/>
</dbReference>
<comment type="similarity">
    <text evidence="6 7">Belongs to the ClpX chaperone family.</text>
</comment>
<feature type="binding site" evidence="6 7">
    <location>
        <position position="25"/>
    </location>
    <ligand>
        <name>Zn(2+)</name>
        <dbReference type="ChEBI" id="CHEBI:29105"/>
    </ligand>
</feature>
<dbReference type="InterPro" id="IPR004487">
    <property type="entry name" value="Clp_protease_ATP-bd_su_ClpX"/>
</dbReference>
<dbReference type="HAMAP" id="MF_00175">
    <property type="entry name" value="ClpX"/>
    <property type="match status" value="1"/>
</dbReference>
<dbReference type="Proteomes" id="UP000317421">
    <property type="component" value="Unassembled WGS sequence"/>
</dbReference>
<dbReference type="GO" id="GO:0051301">
    <property type="term" value="P:cell division"/>
    <property type="evidence" value="ECO:0007669"/>
    <property type="project" value="TreeGrafter"/>
</dbReference>
<reference evidence="9 10" key="1">
    <citation type="submission" date="2019-02" db="EMBL/GenBank/DDBJ databases">
        <title>Deep-cultivation of Planctomycetes and their phenomic and genomic characterization uncovers novel biology.</title>
        <authorList>
            <person name="Wiegand S."/>
            <person name="Jogler M."/>
            <person name="Boedeker C."/>
            <person name="Pinto D."/>
            <person name="Vollmers J."/>
            <person name="Rivas-Marin E."/>
            <person name="Kohn T."/>
            <person name="Peeters S.H."/>
            <person name="Heuer A."/>
            <person name="Rast P."/>
            <person name="Oberbeckmann S."/>
            <person name="Bunk B."/>
            <person name="Jeske O."/>
            <person name="Meyerdierks A."/>
            <person name="Storesund J.E."/>
            <person name="Kallscheuer N."/>
            <person name="Luecker S."/>
            <person name="Lage O.M."/>
            <person name="Pohl T."/>
            <person name="Merkel B.J."/>
            <person name="Hornburger P."/>
            <person name="Mueller R.-W."/>
            <person name="Bruemmer F."/>
            <person name="Labrenz M."/>
            <person name="Spormann A.M."/>
            <person name="Op Den Camp H."/>
            <person name="Overmann J."/>
            <person name="Amann R."/>
            <person name="Jetten M.S.M."/>
            <person name="Mascher T."/>
            <person name="Medema M.H."/>
            <person name="Devos D.P."/>
            <person name="Kaster A.-K."/>
            <person name="Ovreas L."/>
            <person name="Rohde M."/>
            <person name="Galperin M.Y."/>
            <person name="Jogler C."/>
        </authorList>
    </citation>
    <scope>NUCLEOTIDE SEQUENCE [LARGE SCALE GENOMIC DNA]</scope>
    <source>
        <strain evidence="9 10">Pla108</strain>
    </source>
</reference>
<evidence type="ECO:0000256" key="5">
    <source>
        <dbReference type="ARBA" id="ARBA00023186"/>
    </source>
</evidence>